<dbReference type="GO" id="GO:0022857">
    <property type="term" value="F:transmembrane transporter activity"/>
    <property type="evidence" value="ECO:0007669"/>
    <property type="project" value="InterPro"/>
</dbReference>
<feature type="transmembrane region" description="Helical" evidence="8">
    <location>
        <begin position="315"/>
        <end position="333"/>
    </location>
</feature>
<keyword evidence="3" id="KW-0813">Transport</keyword>
<feature type="transmembrane region" description="Helical" evidence="8">
    <location>
        <begin position="345"/>
        <end position="362"/>
    </location>
</feature>
<evidence type="ECO:0000256" key="5">
    <source>
        <dbReference type="ARBA" id="ARBA00022692"/>
    </source>
</evidence>
<dbReference type="CDD" id="cd17503">
    <property type="entry name" value="MFS_LmrB_MDR_like"/>
    <property type="match status" value="1"/>
</dbReference>
<evidence type="ECO:0000256" key="2">
    <source>
        <dbReference type="ARBA" id="ARBA00008537"/>
    </source>
</evidence>
<dbReference type="SUPFAM" id="SSF103473">
    <property type="entry name" value="MFS general substrate transporter"/>
    <property type="match status" value="1"/>
</dbReference>
<dbReference type="Gene3D" id="1.20.1250.20">
    <property type="entry name" value="MFS general substrate transporter like domains"/>
    <property type="match status" value="1"/>
</dbReference>
<dbReference type="PROSITE" id="PS50850">
    <property type="entry name" value="MFS"/>
    <property type="match status" value="1"/>
</dbReference>
<dbReference type="EMBL" id="JRLX01000003">
    <property type="protein sequence ID" value="KGO87760.1"/>
    <property type="molecule type" value="Genomic_DNA"/>
</dbReference>
<comment type="subcellular location">
    <subcellularLocation>
        <location evidence="1">Cell membrane</location>
        <topology evidence="1">Multi-pass membrane protein</topology>
    </subcellularLocation>
</comment>
<dbReference type="AlphaFoldDB" id="A0A0A2MHJ1"/>
<dbReference type="STRING" id="1121895.GCA_000378485_01619"/>
<dbReference type="Pfam" id="PF07690">
    <property type="entry name" value="MFS_1"/>
    <property type="match status" value="1"/>
</dbReference>
<keyword evidence="7 8" id="KW-0472">Membrane</keyword>
<keyword evidence="5 8" id="KW-0812">Transmembrane</keyword>
<feature type="transmembrane region" description="Helical" evidence="8">
    <location>
        <begin position="498"/>
        <end position="516"/>
    </location>
</feature>
<feature type="transmembrane region" description="Helical" evidence="8">
    <location>
        <begin position="210"/>
        <end position="229"/>
    </location>
</feature>
<dbReference type="PANTHER" id="PTHR42718:SF9">
    <property type="entry name" value="MAJOR FACILITATOR SUPERFAMILY MULTIDRUG TRANSPORTER MFSC"/>
    <property type="match status" value="1"/>
</dbReference>
<feature type="transmembrane region" description="Helical" evidence="8">
    <location>
        <begin position="55"/>
        <end position="76"/>
    </location>
</feature>
<dbReference type="Gene3D" id="1.20.1720.10">
    <property type="entry name" value="Multidrug resistance protein D"/>
    <property type="match status" value="1"/>
</dbReference>
<feature type="transmembrane region" description="Helical" evidence="8">
    <location>
        <begin position="241"/>
        <end position="259"/>
    </location>
</feature>
<dbReference type="Proteomes" id="UP000030152">
    <property type="component" value="Unassembled WGS sequence"/>
</dbReference>
<keyword evidence="4" id="KW-1003">Cell membrane</keyword>
<evidence type="ECO:0000256" key="8">
    <source>
        <dbReference type="SAM" id="Phobius"/>
    </source>
</evidence>
<reference evidence="10 11" key="1">
    <citation type="submission" date="2013-09" db="EMBL/GenBank/DDBJ databases">
        <authorList>
            <person name="Zeng Z."/>
            <person name="Chen C."/>
        </authorList>
    </citation>
    <scope>NUCLEOTIDE SEQUENCE [LARGE SCALE GENOMIC DNA]</scope>
    <source>
        <strain evidence="10 11">WB 3.3-2</strain>
    </source>
</reference>
<dbReference type="InterPro" id="IPR005829">
    <property type="entry name" value="Sugar_transporter_CS"/>
</dbReference>
<dbReference type="InterPro" id="IPR020846">
    <property type="entry name" value="MFS_dom"/>
</dbReference>
<evidence type="ECO:0000313" key="10">
    <source>
        <dbReference type="EMBL" id="KGO87760.1"/>
    </source>
</evidence>
<evidence type="ECO:0000256" key="1">
    <source>
        <dbReference type="ARBA" id="ARBA00004651"/>
    </source>
</evidence>
<evidence type="ECO:0000256" key="7">
    <source>
        <dbReference type="ARBA" id="ARBA00023136"/>
    </source>
</evidence>
<feature type="transmembrane region" description="Helical" evidence="8">
    <location>
        <begin position="176"/>
        <end position="198"/>
    </location>
</feature>
<feature type="transmembrane region" description="Helical" evidence="8">
    <location>
        <begin position="374"/>
        <end position="397"/>
    </location>
</feature>
<accession>A0A0A2MHJ1</accession>
<feature type="transmembrane region" description="Helical" evidence="8">
    <location>
        <begin position="418"/>
        <end position="435"/>
    </location>
</feature>
<proteinExistence type="inferred from homology"/>
<feature type="transmembrane region" description="Helical" evidence="8">
    <location>
        <begin position="145"/>
        <end position="164"/>
    </location>
</feature>
<dbReference type="NCBIfam" id="TIGR00711">
    <property type="entry name" value="efflux_EmrB"/>
    <property type="match status" value="1"/>
</dbReference>
<dbReference type="eggNOG" id="COG0477">
    <property type="taxonomic scope" value="Bacteria"/>
</dbReference>
<dbReference type="InterPro" id="IPR004638">
    <property type="entry name" value="EmrB-like"/>
</dbReference>
<feature type="transmembrane region" description="Helical" evidence="8">
    <location>
        <begin position="113"/>
        <end position="133"/>
    </location>
</feature>
<feature type="domain" description="Major facilitator superfamily (MFS) profile" evidence="9">
    <location>
        <begin position="22"/>
        <end position="521"/>
    </location>
</feature>
<sequence length="529" mass="58114">MAGATVQSEDSLVLYGFDRVIITITAVLCALLEIVDTTIVNVALNEMRGSLGATLTDVAWVITAYAIANVIVIPMTSWLSQQFGRRNYFAASIIIFTVASFACGNADNIWELVTFRFIQGMGGGALLVTAQTIITESYPAEKRGIAQAIYGMGVIVGPTLGPPLGGWIVDNWSWPYIFYINVPLGIIATMLSLIYVKSPKYGEKLKASQVDWWGILFLIAFIGSLQFVLEHGQQDDWFESHEIVTLSIVAVFGLLAFIWRESVYEHPIVNLSVLNDANLRIGTIMCFILGFGLYGSTFVIPIYTQSILGWPALDAGMLLIPSSLMTAFMMPFIGKMIQNGVPQTYMVATGFMVFFGFTFWMYSIMTPNTGAEHMFWPLILRGIGLGLLFVPITTMALSTLKGKSIGEGAAFTGMMRQLGGSFGIALISTFITRFTQSHRVNLVAHETATDFQTQQHLLQLQRGFMSRGLSASEALNKAYAAMDGAVMKQATVLSYMDVFLYLGILFLICIPFILLVKQGKSKVDMSSVH</sequence>
<protein>
    <submittedName>
        <fullName evidence="10">Major facilitator transporter</fullName>
    </submittedName>
</protein>
<comment type="similarity">
    <text evidence="2">Belongs to the major facilitator superfamily. EmrB family.</text>
</comment>
<gene>
    <name evidence="10" type="ORF">Q765_04510</name>
</gene>
<name>A0A0A2MHJ1_9FLAO</name>
<dbReference type="OrthoDB" id="9807274at2"/>
<dbReference type="InterPro" id="IPR011701">
    <property type="entry name" value="MFS"/>
</dbReference>
<dbReference type="PROSITE" id="PS00217">
    <property type="entry name" value="SUGAR_TRANSPORT_2"/>
    <property type="match status" value="1"/>
</dbReference>
<evidence type="ECO:0000259" key="9">
    <source>
        <dbReference type="PROSITE" id="PS50850"/>
    </source>
</evidence>
<dbReference type="InterPro" id="IPR036259">
    <property type="entry name" value="MFS_trans_sf"/>
</dbReference>
<keyword evidence="6 8" id="KW-1133">Transmembrane helix</keyword>
<keyword evidence="11" id="KW-1185">Reference proteome</keyword>
<evidence type="ECO:0000313" key="11">
    <source>
        <dbReference type="Proteomes" id="UP000030152"/>
    </source>
</evidence>
<dbReference type="RefSeq" id="WP_020212772.1">
    <property type="nucleotide sequence ID" value="NZ_JRLX01000003.1"/>
</dbReference>
<organism evidence="10 11">
    <name type="scientific">Flavobacterium rivuli WB 3.3-2 = DSM 21788</name>
    <dbReference type="NCBI Taxonomy" id="1121895"/>
    <lineage>
        <taxon>Bacteria</taxon>
        <taxon>Pseudomonadati</taxon>
        <taxon>Bacteroidota</taxon>
        <taxon>Flavobacteriia</taxon>
        <taxon>Flavobacteriales</taxon>
        <taxon>Flavobacteriaceae</taxon>
        <taxon>Flavobacterium</taxon>
    </lineage>
</organism>
<feature type="transmembrane region" description="Helical" evidence="8">
    <location>
        <begin position="279"/>
        <end position="303"/>
    </location>
</feature>
<dbReference type="PANTHER" id="PTHR42718">
    <property type="entry name" value="MAJOR FACILITATOR SUPERFAMILY MULTIDRUG TRANSPORTER MFSC"/>
    <property type="match status" value="1"/>
</dbReference>
<feature type="transmembrane region" description="Helical" evidence="8">
    <location>
        <begin position="12"/>
        <end position="35"/>
    </location>
</feature>
<dbReference type="GO" id="GO:0005886">
    <property type="term" value="C:plasma membrane"/>
    <property type="evidence" value="ECO:0007669"/>
    <property type="project" value="UniProtKB-SubCell"/>
</dbReference>
<evidence type="ECO:0000256" key="3">
    <source>
        <dbReference type="ARBA" id="ARBA00022448"/>
    </source>
</evidence>
<comment type="caution">
    <text evidence="10">The sequence shown here is derived from an EMBL/GenBank/DDBJ whole genome shotgun (WGS) entry which is preliminary data.</text>
</comment>
<feature type="transmembrane region" description="Helical" evidence="8">
    <location>
        <begin position="88"/>
        <end position="107"/>
    </location>
</feature>
<evidence type="ECO:0000256" key="4">
    <source>
        <dbReference type="ARBA" id="ARBA00022475"/>
    </source>
</evidence>
<evidence type="ECO:0000256" key="6">
    <source>
        <dbReference type="ARBA" id="ARBA00022989"/>
    </source>
</evidence>